<protein>
    <submittedName>
        <fullName evidence="1">Unnamed protein product</fullName>
    </submittedName>
</protein>
<accession>A0A9W6XZH9</accession>
<dbReference type="InterPro" id="IPR036291">
    <property type="entry name" value="NAD(P)-bd_dom_sf"/>
</dbReference>
<dbReference type="AlphaFoldDB" id="A0A9W6XZH9"/>
<keyword evidence="2" id="KW-1185">Reference proteome</keyword>
<dbReference type="Proteomes" id="UP001165121">
    <property type="component" value="Unassembled WGS sequence"/>
</dbReference>
<dbReference type="Gene3D" id="3.40.50.720">
    <property type="entry name" value="NAD(P)-binding Rossmann-like Domain"/>
    <property type="match status" value="1"/>
</dbReference>
<name>A0A9W6XZH9_9STRA</name>
<gene>
    <name evidence="1" type="ORF">Pfra01_001878400</name>
</gene>
<dbReference type="EMBL" id="BSXT01002376">
    <property type="protein sequence ID" value="GMF48529.1"/>
    <property type="molecule type" value="Genomic_DNA"/>
</dbReference>
<dbReference type="OrthoDB" id="47007at2759"/>
<reference evidence="1" key="1">
    <citation type="submission" date="2023-04" db="EMBL/GenBank/DDBJ databases">
        <title>Phytophthora fragariaefolia NBRC 109709.</title>
        <authorList>
            <person name="Ichikawa N."/>
            <person name="Sato H."/>
            <person name="Tonouchi N."/>
        </authorList>
    </citation>
    <scope>NUCLEOTIDE SEQUENCE</scope>
    <source>
        <strain evidence="1">NBRC 109709</strain>
    </source>
</reference>
<sequence>MWTANQGMSLPGATRGVGLAFADPIKIATLDAGDEATVLEAARQLGGVPIDLLISNAGIGVYTTFETAEKDGIMKTIGVNALDPFGHVRSAAESEACSEGRESCHCPANIFPPW</sequence>
<dbReference type="SUPFAM" id="SSF51735">
    <property type="entry name" value="NAD(P)-binding Rossmann-fold domains"/>
    <property type="match status" value="1"/>
</dbReference>
<comment type="caution">
    <text evidence="1">The sequence shown here is derived from an EMBL/GenBank/DDBJ whole genome shotgun (WGS) entry which is preliminary data.</text>
</comment>
<proteinExistence type="predicted"/>
<evidence type="ECO:0000313" key="1">
    <source>
        <dbReference type="EMBL" id="GMF48529.1"/>
    </source>
</evidence>
<organism evidence="1 2">
    <name type="scientific">Phytophthora fragariaefolia</name>
    <dbReference type="NCBI Taxonomy" id="1490495"/>
    <lineage>
        <taxon>Eukaryota</taxon>
        <taxon>Sar</taxon>
        <taxon>Stramenopiles</taxon>
        <taxon>Oomycota</taxon>
        <taxon>Peronosporomycetes</taxon>
        <taxon>Peronosporales</taxon>
        <taxon>Peronosporaceae</taxon>
        <taxon>Phytophthora</taxon>
    </lineage>
</organism>
<evidence type="ECO:0000313" key="2">
    <source>
        <dbReference type="Proteomes" id="UP001165121"/>
    </source>
</evidence>